<dbReference type="InterPro" id="IPR012341">
    <property type="entry name" value="6hp_glycosidase-like_sf"/>
</dbReference>
<keyword evidence="6" id="KW-1185">Reference proteome</keyword>
<protein>
    <recommendedName>
        <fullName evidence="3">Cytosolic neutral trehalase</fullName>
        <ecNumber evidence="2">3.2.1.28</ecNumber>
    </recommendedName>
    <alternativeName>
        <fullName evidence="4">Alpha,alpha-trehalase</fullName>
    </alternativeName>
</protein>
<name>A0A1L9VW88_ASPGL</name>
<dbReference type="EC" id="3.2.1.28" evidence="2"/>
<sequence>MNLMAQLSGVLEADQDKANIWTTMAEKLKISVNKLLYDEQQGMFYDNTTSAGHALYPQDENVAAINFNLTTSHNQSLTIAE</sequence>
<dbReference type="OrthoDB" id="10036721at2759"/>
<evidence type="ECO:0000256" key="2">
    <source>
        <dbReference type="ARBA" id="ARBA00012757"/>
    </source>
</evidence>
<dbReference type="GO" id="GO:0005991">
    <property type="term" value="P:trehalose metabolic process"/>
    <property type="evidence" value="ECO:0007669"/>
    <property type="project" value="InterPro"/>
</dbReference>
<accession>A0A1L9VW88</accession>
<dbReference type="RefSeq" id="XP_022404852.1">
    <property type="nucleotide sequence ID" value="XM_022545788.1"/>
</dbReference>
<dbReference type="InterPro" id="IPR001661">
    <property type="entry name" value="Glyco_hydro_37"/>
</dbReference>
<organism evidence="5 6">
    <name type="scientific">Aspergillus glaucus CBS 516.65</name>
    <dbReference type="NCBI Taxonomy" id="1160497"/>
    <lineage>
        <taxon>Eukaryota</taxon>
        <taxon>Fungi</taxon>
        <taxon>Dikarya</taxon>
        <taxon>Ascomycota</taxon>
        <taxon>Pezizomycotina</taxon>
        <taxon>Eurotiomycetes</taxon>
        <taxon>Eurotiomycetidae</taxon>
        <taxon>Eurotiales</taxon>
        <taxon>Aspergillaceae</taxon>
        <taxon>Aspergillus</taxon>
        <taxon>Aspergillus subgen. Aspergillus</taxon>
    </lineage>
</organism>
<dbReference type="Pfam" id="PF01204">
    <property type="entry name" value="Trehalase"/>
    <property type="match status" value="1"/>
</dbReference>
<dbReference type="Proteomes" id="UP000184300">
    <property type="component" value="Unassembled WGS sequence"/>
</dbReference>
<reference evidence="6" key="1">
    <citation type="journal article" date="2017" name="Genome Biol.">
        <title>Comparative genomics reveals high biological diversity and specific adaptations in the industrially and medically important fungal genus Aspergillus.</title>
        <authorList>
            <person name="de Vries R.P."/>
            <person name="Riley R."/>
            <person name="Wiebenga A."/>
            <person name="Aguilar-Osorio G."/>
            <person name="Amillis S."/>
            <person name="Uchima C.A."/>
            <person name="Anderluh G."/>
            <person name="Asadollahi M."/>
            <person name="Askin M."/>
            <person name="Barry K."/>
            <person name="Battaglia E."/>
            <person name="Bayram O."/>
            <person name="Benocci T."/>
            <person name="Braus-Stromeyer S.A."/>
            <person name="Caldana C."/>
            <person name="Canovas D."/>
            <person name="Cerqueira G.C."/>
            <person name="Chen F."/>
            <person name="Chen W."/>
            <person name="Choi C."/>
            <person name="Clum A."/>
            <person name="Dos Santos R.A."/>
            <person name="Damasio A.R."/>
            <person name="Diallinas G."/>
            <person name="Emri T."/>
            <person name="Fekete E."/>
            <person name="Flipphi M."/>
            <person name="Freyberg S."/>
            <person name="Gallo A."/>
            <person name="Gournas C."/>
            <person name="Habgood R."/>
            <person name="Hainaut M."/>
            <person name="Harispe M.L."/>
            <person name="Henrissat B."/>
            <person name="Hilden K.S."/>
            <person name="Hope R."/>
            <person name="Hossain A."/>
            <person name="Karabika E."/>
            <person name="Karaffa L."/>
            <person name="Karanyi Z."/>
            <person name="Krasevec N."/>
            <person name="Kuo A."/>
            <person name="Kusch H."/>
            <person name="LaButti K."/>
            <person name="Lagendijk E.L."/>
            <person name="Lapidus A."/>
            <person name="Levasseur A."/>
            <person name="Lindquist E."/>
            <person name="Lipzen A."/>
            <person name="Logrieco A.F."/>
            <person name="MacCabe A."/>
            <person name="Maekelae M.R."/>
            <person name="Malavazi I."/>
            <person name="Melin P."/>
            <person name="Meyer V."/>
            <person name="Mielnichuk N."/>
            <person name="Miskei M."/>
            <person name="Molnar A.P."/>
            <person name="Mule G."/>
            <person name="Ngan C.Y."/>
            <person name="Orejas M."/>
            <person name="Orosz E."/>
            <person name="Ouedraogo J.P."/>
            <person name="Overkamp K.M."/>
            <person name="Park H.-S."/>
            <person name="Perrone G."/>
            <person name="Piumi F."/>
            <person name="Punt P.J."/>
            <person name="Ram A.F."/>
            <person name="Ramon A."/>
            <person name="Rauscher S."/>
            <person name="Record E."/>
            <person name="Riano-Pachon D.M."/>
            <person name="Robert V."/>
            <person name="Roehrig J."/>
            <person name="Ruller R."/>
            <person name="Salamov A."/>
            <person name="Salih N.S."/>
            <person name="Samson R.A."/>
            <person name="Sandor E."/>
            <person name="Sanguinetti M."/>
            <person name="Schuetze T."/>
            <person name="Sepcic K."/>
            <person name="Shelest E."/>
            <person name="Sherlock G."/>
            <person name="Sophianopoulou V."/>
            <person name="Squina F.M."/>
            <person name="Sun H."/>
            <person name="Susca A."/>
            <person name="Todd R.B."/>
            <person name="Tsang A."/>
            <person name="Unkles S.E."/>
            <person name="van de Wiele N."/>
            <person name="van Rossen-Uffink D."/>
            <person name="Oliveira J.V."/>
            <person name="Vesth T.C."/>
            <person name="Visser J."/>
            <person name="Yu J.-H."/>
            <person name="Zhou M."/>
            <person name="Andersen M.R."/>
            <person name="Archer D.B."/>
            <person name="Baker S.E."/>
            <person name="Benoit I."/>
            <person name="Brakhage A.A."/>
            <person name="Braus G.H."/>
            <person name="Fischer R."/>
            <person name="Frisvad J.C."/>
            <person name="Goldman G.H."/>
            <person name="Houbraken J."/>
            <person name="Oakley B."/>
            <person name="Pocsi I."/>
            <person name="Scazzocchio C."/>
            <person name="Seiboth B."/>
            <person name="vanKuyk P.A."/>
            <person name="Wortman J."/>
            <person name="Dyer P.S."/>
            <person name="Grigoriev I.V."/>
        </authorList>
    </citation>
    <scope>NUCLEOTIDE SEQUENCE [LARGE SCALE GENOMIC DNA]</scope>
    <source>
        <strain evidence="6">CBS 516.65</strain>
    </source>
</reference>
<evidence type="ECO:0000313" key="5">
    <source>
        <dbReference type="EMBL" id="OJJ88169.1"/>
    </source>
</evidence>
<dbReference type="InterPro" id="IPR008928">
    <property type="entry name" value="6-hairpin_glycosidase_sf"/>
</dbReference>
<dbReference type="AlphaFoldDB" id="A0A1L9VW88"/>
<dbReference type="GO" id="GO:0004555">
    <property type="term" value="F:alpha,alpha-trehalase activity"/>
    <property type="evidence" value="ECO:0007669"/>
    <property type="project" value="UniProtKB-EC"/>
</dbReference>
<comment type="similarity">
    <text evidence="1">Belongs to the glycosyl hydrolase 37 family.</text>
</comment>
<dbReference type="Gene3D" id="1.50.10.10">
    <property type="match status" value="1"/>
</dbReference>
<evidence type="ECO:0000256" key="1">
    <source>
        <dbReference type="ARBA" id="ARBA00005615"/>
    </source>
</evidence>
<dbReference type="VEuPathDB" id="FungiDB:ASPGLDRAFT_43312"/>
<evidence type="ECO:0000313" key="6">
    <source>
        <dbReference type="Proteomes" id="UP000184300"/>
    </source>
</evidence>
<dbReference type="EMBL" id="KV878890">
    <property type="protein sequence ID" value="OJJ88169.1"/>
    <property type="molecule type" value="Genomic_DNA"/>
</dbReference>
<proteinExistence type="inferred from homology"/>
<evidence type="ECO:0000256" key="4">
    <source>
        <dbReference type="ARBA" id="ARBA00030473"/>
    </source>
</evidence>
<dbReference type="GeneID" id="34462049"/>
<dbReference type="SUPFAM" id="SSF48208">
    <property type="entry name" value="Six-hairpin glycosidases"/>
    <property type="match status" value="1"/>
</dbReference>
<feature type="non-terminal residue" evidence="5">
    <location>
        <position position="81"/>
    </location>
</feature>
<gene>
    <name evidence="5" type="ORF">ASPGLDRAFT_43312</name>
</gene>
<evidence type="ECO:0000256" key="3">
    <source>
        <dbReference type="ARBA" id="ARBA00024422"/>
    </source>
</evidence>